<dbReference type="AlphaFoldDB" id="A0A3B0Y5W9"/>
<name>A0A3B0Y5W9_9ZZZZ</name>
<dbReference type="EMBL" id="UOFJ01000444">
    <property type="protein sequence ID" value="VAW69559.1"/>
    <property type="molecule type" value="Genomic_DNA"/>
</dbReference>
<gene>
    <name evidence="1" type="ORF">MNBD_GAMMA10-80</name>
</gene>
<accession>A0A3B0Y5W9</accession>
<organism evidence="1">
    <name type="scientific">hydrothermal vent metagenome</name>
    <dbReference type="NCBI Taxonomy" id="652676"/>
    <lineage>
        <taxon>unclassified sequences</taxon>
        <taxon>metagenomes</taxon>
        <taxon>ecological metagenomes</taxon>
    </lineage>
</organism>
<proteinExistence type="predicted"/>
<protein>
    <submittedName>
        <fullName evidence="1">Uncharacterized protein</fullName>
    </submittedName>
</protein>
<evidence type="ECO:0000313" key="1">
    <source>
        <dbReference type="EMBL" id="VAW69559.1"/>
    </source>
</evidence>
<sequence>MTSKELLYQIIVFALIDIRAAAYEKKSHKAIFMVADLIHNLPLQLAHANSKNINYDDILKSLKERAKIKKCDTWLDGVINDLLSKN</sequence>
<reference evidence="1" key="1">
    <citation type="submission" date="2018-06" db="EMBL/GenBank/DDBJ databases">
        <authorList>
            <person name="Zhirakovskaya E."/>
        </authorList>
    </citation>
    <scope>NUCLEOTIDE SEQUENCE</scope>
</reference>